<dbReference type="EC" id="2.2.1.6" evidence="4 11"/>
<dbReference type="GO" id="GO:0000287">
    <property type="term" value="F:magnesium ion binding"/>
    <property type="evidence" value="ECO:0007669"/>
    <property type="project" value="UniProtKB-UniRule"/>
</dbReference>
<comment type="cofactor">
    <cofactor evidence="11">
        <name>thiamine diphosphate</name>
        <dbReference type="ChEBI" id="CHEBI:58937"/>
    </cofactor>
    <text evidence="11">Binds 1 thiamine pyrophosphate per subunit.</text>
</comment>
<dbReference type="Gene3D" id="3.40.50.1220">
    <property type="entry name" value="TPP-binding domain"/>
    <property type="match status" value="1"/>
</dbReference>
<dbReference type="Proteomes" id="UP000193719">
    <property type="component" value="Unassembled WGS sequence"/>
</dbReference>
<comment type="pathway">
    <text evidence="1 11">Amino-acid biosynthesis; L-isoleucine biosynthesis; L-isoleucine from 2-oxobutanoate: step 1/4.</text>
</comment>
<keyword evidence="8 11" id="KW-0460">Magnesium</keyword>
<evidence type="ECO:0000259" key="13">
    <source>
        <dbReference type="Pfam" id="PF02775"/>
    </source>
</evidence>
<dbReference type="Gene3D" id="3.40.50.970">
    <property type="match status" value="2"/>
</dbReference>
<dbReference type="InterPro" id="IPR012001">
    <property type="entry name" value="Thiamin_PyroP_enz_TPP-bd_dom"/>
</dbReference>
<dbReference type="GO" id="GO:0003984">
    <property type="term" value="F:acetolactate synthase activity"/>
    <property type="evidence" value="ECO:0007669"/>
    <property type="project" value="UniProtKB-EC"/>
</dbReference>
<comment type="cofactor">
    <cofactor evidence="11">
        <name>Mg(2+)</name>
        <dbReference type="ChEBI" id="CHEBI:18420"/>
    </cofactor>
    <text evidence="11">Binds 1 Mg(2+) ion per subunit.</text>
</comment>
<evidence type="ECO:0000256" key="7">
    <source>
        <dbReference type="ARBA" id="ARBA00022723"/>
    </source>
</evidence>
<evidence type="ECO:0000256" key="9">
    <source>
        <dbReference type="ARBA" id="ARBA00023052"/>
    </source>
</evidence>
<evidence type="ECO:0000313" key="16">
    <source>
        <dbReference type="Proteomes" id="UP000193719"/>
    </source>
</evidence>
<dbReference type="SUPFAM" id="SSF52518">
    <property type="entry name" value="Thiamin diphosphate-binding fold (THDP-binding)"/>
    <property type="match status" value="2"/>
</dbReference>
<keyword evidence="5 11" id="KW-0028">Amino-acid biosynthesis</keyword>
<organism evidence="15 16">
    <name type="scientific">Piromyces finnis</name>
    <dbReference type="NCBI Taxonomy" id="1754191"/>
    <lineage>
        <taxon>Eukaryota</taxon>
        <taxon>Fungi</taxon>
        <taxon>Fungi incertae sedis</taxon>
        <taxon>Chytridiomycota</taxon>
        <taxon>Chytridiomycota incertae sedis</taxon>
        <taxon>Neocallimastigomycetes</taxon>
        <taxon>Neocallimastigales</taxon>
        <taxon>Neocallimastigaceae</taxon>
        <taxon>Piromyces</taxon>
    </lineage>
</organism>
<dbReference type="Pfam" id="PF00205">
    <property type="entry name" value="TPP_enzyme_M"/>
    <property type="match status" value="1"/>
</dbReference>
<feature type="domain" description="Thiamine pyrophosphate enzyme N-terminal TPP-binding" evidence="14">
    <location>
        <begin position="94"/>
        <end position="208"/>
    </location>
</feature>
<dbReference type="InterPro" id="IPR000399">
    <property type="entry name" value="TPP-bd_CS"/>
</dbReference>
<dbReference type="GO" id="GO:0009099">
    <property type="term" value="P:L-valine biosynthetic process"/>
    <property type="evidence" value="ECO:0007669"/>
    <property type="project" value="UniProtKB-UniPathway"/>
</dbReference>
<dbReference type="GO" id="GO:0005739">
    <property type="term" value="C:mitochondrion"/>
    <property type="evidence" value="ECO:0007669"/>
    <property type="project" value="TreeGrafter"/>
</dbReference>
<evidence type="ECO:0000313" key="15">
    <source>
        <dbReference type="EMBL" id="ORX60144.1"/>
    </source>
</evidence>
<evidence type="ECO:0000256" key="10">
    <source>
        <dbReference type="ARBA" id="ARBA00023304"/>
    </source>
</evidence>
<dbReference type="InterPro" id="IPR012000">
    <property type="entry name" value="Thiamin_PyroP_enz_cen_dom"/>
</dbReference>
<keyword evidence="16" id="KW-1185">Reference proteome</keyword>
<comment type="similarity">
    <text evidence="3 11">Belongs to the TPP enzyme family.</text>
</comment>
<dbReference type="PROSITE" id="PS00187">
    <property type="entry name" value="TPP_ENZYMES"/>
    <property type="match status" value="1"/>
</dbReference>
<dbReference type="GO" id="GO:0030976">
    <property type="term" value="F:thiamine pyrophosphate binding"/>
    <property type="evidence" value="ECO:0007669"/>
    <property type="project" value="UniProtKB-UniRule"/>
</dbReference>
<dbReference type="InterPro" id="IPR012846">
    <property type="entry name" value="Acetolactate_synth_lsu"/>
</dbReference>
<protein>
    <recommendedName>
        <fullName evidence="4 11">Acetolactate synthase</fullName>
        <ecNumber evidence="4 11">2.2.1.6</ecNumber>
    </recommendedName>
</protein>
<sequence length="687" mass="76209">MNFSKIISTTSSKKIINNAFPLTVNAITHNISKQFSISSISSNSFSNEKLSSELKKTKNIKTIKANYNAKSSPQYIQIKNESDIEFYKGLAGKTGGEIIIEMLQRLGVDTVFGYPGGAALPITDSLTKYKNMRYIVPRHEQGAGHMAEGYAKSTGKVGVVIVTSGPGATNIITPLADALNDGIPIIAFSAQVPTFSIGTDSFQEADIVGISRSCTKWNSIVKDIRELPRRIEEAFKIATTGRPGPVLLDIPKDISSGILKKEITDYYGLNFPPVEPYLFSSNPEAELKKCIENAATMINNAERPVIIAGAGILNHPEGPKYLKLLSRKANIPVATSFQGLGCFNENDPMALHMIGMHGSVYGNLAIQAADVVIVLGSRMDERATANTDLYCLGARKAEKRGYGGIIQFEIQPKNINKKVQVTEAVEGDVTENIKKLLPLIQSHPHKQWNNQIQEWKKKYAFTYNRSSPDDKTIKPQHVIEELNRLTERIKKDIIITTGVGQHQMWTAQFYRWKYPKSIVSSGALGTMGFGVPAALGVKLGNPEKMVIDIDGDSSFSMTGQEMITAKQYGIPIKVIIMNNASQGMVRQMQEKYYNERYNQTLMTNPNFKELCEAMDAETIHTSNKATLTKDLKKFLNWDHPTKSIVLIVDVDQSEIVYPIVNGSEGLHEMDVGDLYKLNEPNYEEKYF</sequence>
<dbReference type="FunFam" id="3.40.50.1220:FF:000008">
    <property type="entry name" value="Acetolactate synthase"/>
    <property type="match status" value="1"/>
</dbReference>
<keyword evidence="7 11" id="KW-0479">Metal-binding</keyword>
<dbReference type="SUPFAM" id="SSF52467">
    <property type="entry name" value="DHS-like NAD/FAD-binding domain"/>
    <property type="match status" value="1"/>
</dbReference>
<dbReference type="CDD" id="cd07035">
    <property type="entry name" value="TPP_PYR_POX_like"/>
    <property type="match status" value="1"/>
</dbReference>
<dbReference type="EMBL" id="MCFH01000002">
    <property type="protein sequence ID" value="ORX60144.1"/>
    <property type="molecule type" value="Genomic_DNA"/>
</dbReference>
<evidence type="ECO:0000256" key="1">
    <source>
        <dbReference type="ARBA" id="ARBA00004974"/>
    </source>
</evidence>
<dbReference type="OrthoDB" id="10006023at2759"/>
<reference evidence="15 16" key="2">
    <citation type="submission" date="2016-08" db="EMBL/GenBank/DDBJ databases">
        <title>Pervasive Adenine N6-methylation of Active Genes in Fungi.</title>
        <authorList>
            <consortium name="DOE Joint Genome Institute"/>
            <person name="Mondo S.J."/>
            <person name="Dannebaum R.O."/>
            <person name="Kuo R.C."/>
            <person name="Labutti K."/>
            <person name="Haridas S."/>
            <person name="Kuo A."/>
            <person name="Salamov A."/>
            <person name="Ahrendt S.R."/>
            <person name="Lipzen A."/>
            <person name="Sullivan W."/>
            <person name="Andreopoulos W.B."/>
            <person name="Clum A."/>
            <person name="Lindquist E."/>
            <person name="Daum C."/>
            <person name="Ramamoorthy G.K."/>
            <person name="Gryganskyi A."/>
            <person name="Culley D."/>
            <person name="Magnuson J.K."/>
            <person name="James T.Y."/>
            <person name="O'Malley M.A."/>
            <person name="Stajich J.E."/>
            <person name="Spatafora J.W."/>
            <person name="Visel A."/>
            <person name="Grigoriev I.V."/>
        </authorList>
    </citation>
    <scope>NUCLEOTIDE SEQUENCE [LARGE SCALE GENOMIC DNA]</scope>
    <source>
        <strain evidence="16">finn</strain>
    </source>
</reference>
<dbReference type="AlphaFoldDB" id="A0A1Y1VMK7"/>
<evidence type="ECO:0000256" key="5">
    <source>
        <dbReference type="ARBA" id="ARBA00022605"/>
    </source>
</evidence>
<keyword evidence="6 11" id="KW-0808">Transferase</keyword>
<dbReference type="InterPro" id="IPR029061">
    <property type="entry name" value="THDP-binding"/>
</dbReference>
<dbReference type="GO" id="GO:0005948">
    <property type="term" value="C:acetolactate synthase complex"/>
    <property type="evidence" value="ECO:0007669"/>
    <property type="project" value="TreeGrafter"/>
</dbReference>
<name>A0A1Y1VMK7_9FUNG</name>
<keyword evidence="10 11" id="KW-0100">Branched-chain amino acid biosynthesis</keyword>
<accession>A0A1Y1VMK7</accession>
<comment type="caution">
    <text evidence="15">The sequence shown here is derived from an EMBL/GenBank/DDBJ whole genome shotgun (WGS) entry which is preliminary data.</text>
</comment>
<dbReference type="PANTHER" id="PTHR18968">
    <property type="entry name" value="THIAMINE PYROPHOSPHATE ENZYMES"/>
    <property type="match status" value="1"/>
</dbReference>
<dbReference type="InterPro" id="IPR029035">
    <property type="entry name" value="DHS-like_NAD/FAD-binding_dom"/>
</dbReference>
<dbReference type="GO" id="GO:0009097">
    <property type="term" value="P:isoleucine biosynthetic process"/>
    <property type="evidence" value="ECO:0007669"/>
    <property type="project" value="UniProtKB-UniPathway"/>
</dbReference>
<evidence type="ECO:0000256" key="6">
    <source>
        <dbReference type="ARBA" id="ARBA00022679"/>
    </source>
</evidence>
<evidence type="ECO:0000256" key="2">
    <source>
        <dbReference type="ARBA" id="ARBA00005025"/>
    </source>
</evidence>
<dbReference type="NCBIfam" id="TIGR00118">
    <property type="entry name" value="acolac_lg"/>
    <property type="match status" value="1"/>
</dbReference>
<dbReference type="Pfam" id="PF02775">
    <property type="entry name" value="TPP_enzyme_C"/>
    <property type="match status" value="1"/>
</dbReference>
<dbReference type="STRING" id="1754191.A0A1Y1VMK7"/>
<dbReference type="InterPro" id="IPR045229">
    <property type="entry name" value="TPP_enz"/>
</dbReference>
<dbReference type="CDD" id="cd02015">
    <property type="entry name" value="TPP_AHAS"/>
    <property type="match status" value="1"/>
</dbReference>
<reference evidence="15 16" key="1">
    <citation type="submission" date="2016-08" db="EMBL/GenBank/DDBJ databases">
        <title>Genomes of anaerobic fungi encode conserved fungal cellulosomes for biomass hydrolysis.</title>
        <authorList>
            <consortium name="DOE Joint Genome Institute"/>
            <person name="Haitjema C.H."/>
            <person name="Gilmore S.P."/>
            <person name="Henske J.K."/>
            <person name="Solomon K.V."/>
            <person name="De Groot R."/>
            <person name="Kuo A."/>
            <person name="Mondo S.J."/>
            <person name="Salamov A.A."/>
            <person name="Labutti K."/>
            <person name="Zhao Z."/>
            <person name="Chiniquy J."/>
            <person name="Barry K."/>
            <person name="Brewer H.M."/>
            <person name="Purvine S.O."/>
            <person name="Wright A.T."/>
            <person name="Boxma B."/>
            <person name="Van Alen T."/>
            <person name="Hackstein J.H."/>
            <person name="Baker S.E."/>
            <person name="Grigoriev I.V."/>
            <person name="O'Malley M.A."/>
        </authorList>
    </citation>
    <scope>NUCLEOTIDE SEQUENCE [LARGE SCALE GENOMIC DNA]</scope>
    <source>
        <strain evidence="16">finn</strain>
    </source>
</reference>
<evidence type="ECO:0000256" key="11">
    <source>
        <dbReference type="RuleBase" id="RU003591"/>
    </source>
</evidence>
<dbReference type="InterPro" id="IPR039368">
    <property type="entry name" value="AHAS_TPP"/>
</dbReference>
<evidence type="ECO:0000259" key="14">
    <source>
        <dbReference type="Pfam" id="PF02776"/>
    </source>
</evidence>
<dbReference type="UniPathway" id="UPA00049">
    <property type="reaction ID" value="UER00059"/>
</dbReference>
<evidence type="ECO:0000259" key="12">
    <source>
        <dbReference type="Pfam" id="PF00205"/>
    </source>
</evidence>
<proteinExistence type="inferred from homology"/>
<dbReference type="UniPathway" id="UPA00047">
    <property type="reaction ID" value="UER00055"/>
</dbReference>
<dbReference type="PANTHER" id="PTHR18968:SF13">
    <property type="entry name" value="ACETOLACTATE SYNTHASE CATALYTIC SUBUNIT, MITOCHONDRIAL"/>
    <property type="match status" value="1"/>
</dbReference>
<gene>
    <name evidence="15" type="ORF">BCR36DRAFT_316615</name>
</gene>
<dbReference type="InterPro" id="IPR011766">
    <property type="entry name" value="TPP_enzyme_TPP-bd"/>
</dbReference>
<keyword evidence="9 11" id="KW-0786">Thiamine pyrophosphate</keyword>
<evidence type="ECO:0000256" key="8">
    <source>
        <dbReference type="ARBA" id="ARBA00022842"/>
    </source>
</evidence>
<feature type="domain" description="Thiamine pyrophosphate enzyme central" evidence="12">
    <location>
        <begin position="291"/>
        <end position="436"/>
    </location>
</feature>
<comment type="pathway">
    <text evidence="2 11">Amino-acid biosynthesis; L-valine biosynthesis; L-valine from pyruvate: step 1/4.</text>
</comment>
<feature type="domain" description="Thiamine pyrophosphate enzyme TPP-binding" evidence="13">
    <location>
        <begin position="498"/>
        <end position="641"/>
    </location>
</feature>
<dbReference type="GO" id="GO:0050660">
    <property type="term" value="F:flavin adenine dinucleotide binding"/>
    <property type="evidence" value="ECO:0007669"/>
    <property type="project" value="InterPro"/>
</dbReference>
<dbReference type="FunFam" id="3.40.50.970:FF:000007">
    <property type="entry name" value="Acetolactate synthase"/>
    <property type="match status" value="1"/>
</dbReference>
<evidence type="ECO:0000256" key="3">
    <source>
        <dbReference type="ARBA" id="ARBA00007812"/>
    </source>
</evidence>
<comment type="catalytic activity">
    <reaction evidence="11">
        <text>2 pyruvate + H(+) = (2S)-2-acetolactate + CO2</text>
        <dbReference type="Rhea" id="RHEA:25249"/>
        <dbReference type="ChEBI" id="CHEBI:15361"/>
        <dbReference type="ChEBI" id="CHEBI:15378"/>
        <dbReference type="ChEBI" id="CHEBI:16526"/>
        <dbReference type="ChEBI" id="CHEBI:58476"/>
        <dbReference type="EC" id="2.2.1.6"/>
    </reaction>
</comment>
<dbReference type="Pfam" id="PF02776">
    <property type="entry name" value="TPP_enzyme_N"/>
    <property type="match status" value="1"/>
</dbReference>
<evidence type="ECO:0000256" key="4">
    <source>
        <dbReference type="ARBA" id="ARBA00013145"/>
    </source>
</evidence>